<dbReference type="EC" id="2.7.7.7" evidence="2"/>
<comment type="similarity">
    <text evidence="1 2">Belongs to the DNA polymerase type-Y family.</text>
</comment>
<dbReference type="SUPFAM" id="SSF56672">
    <property type="entry name" value="DNA/RNA polymerases"/>
    <property type="match status" value="1"/>
</dbReference>
<dbReference type="InterPro" id="IPR050116">
    <property type="entry name" value="DNA_polymerase-Y"/>
</dbReference>
<feature type="binding site" evidence="2">
    <location>
        <position position="99"/>
    </location>
    <ligand>
        <name>Mg(2+)</name>
        <dbReference type="ChEBI" id="CHEBI:18420"/>
    </ligand>
</feature>
<evidence type="ECO:0000256" key="2">
    <source>
        <dbReference type="HAMAP-Rule" id="MF_01113"/>
    </source>
</evidence>
<feature type="active site" evidence="2">
    <location>
        <position position="100"/>
    </location>
</feature>
<dbReference type="InterPro" id="IPR043502">
    <property type="entry name" value="DNA/RNA_pol_sf"/>
</dbReference>
<dbReference type="InterPro" id="IPR001126">
    <property type="entry name" value="UmuC"/>
</dbReference>
<keyword evidence="2" id="KW-0235">DNA replication</keyword>
<dbReference type="CDD" id="cd01700">
    <property type="entry name" value="PolY_Pol_V_umuC"/>
    <property type="match status" value="1"/>
</dbReference>
<keyword evidence="2" id="KW-0515">Mutator protein</keyword>
<reference evidence="4" key="1">
    <citation type="submission" date="2015-08" db="EMBL/GenBank/DDBJ databases">
        <title>Complete DNA Sequence of Pseudomonas syringae pv. actinidiae, the Causal Agent of Kiwifruit Canker Disease.</title>
        <authorList>
            <person name="Rikkerink E.H.A."/>
            <person name="Fineran P.C."/>
        </authorList>
    </citation>
    <scope>NUCLEOTIDE SEQUENCE</scope>
    <source>
        <strain evidence="4">DSM 13666</strain>
    </source>
</reference>
<comment type="catalytic activity">
    <reaction evidence="2">
        <text>DNA(n) + a 2'-deoxyribonucleoside 5'-triphosphate = DNA(n+1) + diphosphate</text>
        <dbReference type="Rhea" id="RHEA:22508"/>
        <dbReference type="Rhea" id="RHEA-COMP:17339"/>
        <dbReference type="Rhea" id="RHEA-COMP:17340"/>
        <dbReference type="ChEBI" id="CHEBI:33019"/>
        <dbReference type="ChEBI" id="CHEBI:61560"/>
        <dbReference type="ChEBI" id="CHEBI:173112"/>
        <dbReference type="EC" id="2.7.7.7"/>
    </reaction>
</comment>
<name>A0A0M0KMP8_ALKHA</name>
<dbReference type="HAMAP" id="MF_01113">
    <property type="entry name" value="DNApol_IV"/>
    <property type="match status" value="1"/>
</dbReference>
<dbReference type="EMBL" id="LILD01000001">
    <property type="protein sequence ID" value="KOO40136.1"/>
    <property type="molecule type" value="Genomic_DNA"/>
</dbReference>
<sequence length="403" mass="45519">MVDMESFFASVERANHPELSGRPLLVSGDPERRSGVILAACPVAKARGVTNGERLWEAQQKCPEAVVVRPHMQQYVTVSVQITEILERFTDLIEPFSIDEQFMDVTHSQRLFGAPREIAQKVQQAIWHETGVRARIGMGESKVLAKMACDNFAKKMPSGVFHLTKERMERLLWPLPIECLYGVGRQMTKHFRNQGIRTIGQLANTSLERIKGKWGVNGHVLWLTAHGIDPSPVTPHSHDKQKGIGHGMTLPHDYVKAEDIHVVLLELCEEVCKRARRAHLMGRTVAIGVSGANMETPTGFHRQMKLTNHTNITMEVYEGAATLFERFWDGKPIRRLHVNLSNLTSDEAWQLSFFGNRDRVHQLGYTMDTIKEKFGDTAIRRAVSFLSASQAEERAKKIGGHYK</sequence>
<dbReference type="GO" id="GO:0003684">
    <property type="term" value="F:damaged DNA binding"/>
    <property type="evidence" value="ECO:0007669"/>
    <property type="project" value="InterPro"/>
</dbReference>
<keyword evidence="2" id="KW-0234">DNA repair</keyword>
<dbReference type="SUPFAM" id="SSF100879">
    <property type="entry name" value="Lesion bypass DNA polymerase (Y-family), little finger domain"/>
    <property type="match status" value="1"/>
</dbReference>
<keyword evidence="2" id="KW-0238">DNA-binding</keyword>
<comment type="function">
    <text evidence="2">Poorly processive, error-prone DNA polymerase involved in untargeted mutagenesis. Copies undamaged DNA at stalled replication forks, which arise in vivo from mismatched or misaligned primer ends. These misaligned primers can be extended by PolIV. Exhibits no 3'-5' exonuclease (proofreading) activity. May be involved in translesional synthesis, in conjunction with the beta clamp from PolIII.</text>
</comment>
<evidence type="ECO:0000313" key="4">
    <source>
        <dbReference type="EMBL" id="KOO40136.1"/>
    </source>
</evidence>
<accession>A0A0M0KMP8</accession>
<dbReference type="Gene3D" id="1.10.150.20">
    <property type="entry name" value="5' to 3' exonuclease, C-terminal subdomain"/>
    <property type="match status" value="1"/>
</dbReference>
<dbReference type="GO" id="GO:0005829">
    <property type="term" value="C:cytosol"/>
    <property type="evidence" value="ECO:0007669"/>
    <property type="project" value="TreeGrafter"/>
</dbReference>
<dbReference type="InterPro" id="IPR043128">
    <property type="entry name" value="Rev_trsase/Diguanyl_cyclase"/>
</dbReference>
<comment type="subcellular location">
    <subcellularLocation>
        <location evidence="2">Cytoplasm</location>
    </subcellularLocation>
</comment>
<keyword evidence="2 4" id="KW-0808">Transferase</keyword>
<comment type="subunit">
    <text evidence="2">Monomer.</text>
</comment>
<feature type="binding site" evidence="2">
    <location>
        <position position="3"/>
    </location>
    <ligand>
        <name>Mg(2+)</name>
        <dbReference type="ChEBI" id="CHEBI:18420"/>
    </ligand>
</feature>
<comment type="cofactor">
    <cofactor evidence="2">
        <name>Mg(2+)</name>
        <dbReference type="ChEBI" id="CHEBI:18420"/>
    </cofactor>
    <text evidence="2">Binds 2 magnesium ions per subunit.</text>
</comment>
<dbReference type="NCBIfam" id="NF002848">
    <property type="entry name" value="PRK03103.1"/>
    <property type="match status" value="1"/>
</dbReference>
<dbReference type="GO" id="GO:0009432">
    <property type="term" value="P:SOS response"/>
    <property type="evidence" value="ECO:0007669"/>
    <property type="project" value="TreeGrafter"/>
</dbReference>
<keyword evidence="2" id="KW-0963">Cytoplasm</keyword>
<dbReference type="GO" id="GO:0006281">
    <property type="term" value="P:DNA repair"/>
    <property type="evidence" value="ECO:0007669"/>
    <property type="project" value="UniProtKB-UniRule"/>
</dbReference>
<dbReference type="PANTHER" id="PTHR11076:SF35">
    <property type="entry name" value="DNA REPAIR PROTEIN HOMOLOG YOBH"/>
    <property type="match status" value="1"/>
</dbReference>
<dbReference type="InterPro" id="IPR017961">
    <property type="entry name" value="DNA_pol_Y-fam_little_finger"/>
</dbReference>
<keyword evidence="2" id="KW-0239">DNA-directed DNA polymerase</keyword>
<keyword evidence="2" id="KW-0227">DNA damage</keyword>
<dbReference type="PATRIC" id="fig|136160.3.peg.1529"/>
<evidence type="ECO:0000259" key="3">
    <source>
        <dbReference type="PROSITE" id="PS50173"/>
    </source>
</evidence>
<feature type="domain" description="UmuC" evidence="3">
    <location>
        <begin position="1"/>
        <end position="184"/>
    </location>
</feature>
<feature type="site" description="Substrate discrimination" evidence="2">
    <location>
        <position position="8"/>
    </location>
</feature>
<keyword evidence="2" id="KW-0460">Magnesium</keyword>
<dbReference type="PROSITE" id="PS50173">
    <property type="entry name" value="UMUC"/>
    <property type="match status" value="1"/>
</dbReference>
<protein>
    <recommendedName>
        <fullName evidence="2">DNA polymerase IV</fullName>
        <shortName evidence="2">Pol IV</shortName>
        <ecNumber evidence="2">2.7.7.7</ecNumber>
    </recommendedName>
</protein>
<dbReference type="Gene3D" id="3.30.70.270">
    <property type="match status" value="1"/>
</dbReference>
<dbReference type="GO" id="GO:0000287">
    <property type="term" value="F:magnesium ion binding"/>
    <property type="evidence" value="ECO:0007669"/>
    <property type="project" value="UniProtKB-UniRule"/>
</dbReference>
<evidence type="ECO:0000256" key="1">
    <source>
        <dbReference type="ARBA" id="ARBA00010945"/>
    </source>
</evidence>
<proteinExistence type="inferred from homology"/>
<keyword evidence="2 4" id="KW-0548">Nucleotidyltransferase</keyword>
<dbReference type="InterPro" id="IPR036775">
    <property type="entry name" value="DNA_pol_Y-fam_lit_finger_sf"/>
</dbReference>
<organism evidence="4">
    <name type="scientific">Halalkalibacterium halodurans</name>
    <name type="common">Bacillus halodurans</name>
    <dbReference type="NCBI Taxonomy" id="86665"/>
    <lineage>
        <taxon>Bacteria</taxon>
        <taxon>Bacillati</taxon>
        <taxon>Bacillota</taxon>
        <taxon>Bacilli</taxon>
        <taxon>Bacillales</taxon>
        <taxon>Bacillaceae</taxon>
        <taxon>Halalkalibacterium (ex Joshi et al. 2022)</taxon>
    </lineage>
</organism>
<dbReference type="InterPro" id="IPR022880">
    <property type="entry name" value="DNApol_IV"/>
</dbReference>
<dbReference type="Pfam" id="PF00817">
    <property type="entry name" value="IMS"/>
    <property type="match status" value="1"/>
</dbReference>
<dbReference type="AlphaFoldDB" id="A0A0M0KMP8"/>
<keyword evidence="2" id="KW-0479">Metal-binding</keyword>
<dbReference type="GO" id="GO:0003887">
    <property type="term" value="F:DNA-directed DNA polymerase activity"/>
    <property type="evidence" value="ECO:0007669"/>
    <property type="project" value="UniProtKB-UniRule"/>
</dbReference>
<gene>
    <name evidence="4" type="primary">polYB</name>
    <name evidence="2" type="synonym">dinB</name>
    <name evidence="4" type="ORF">AMD02_06155</name>
</gene>
<dbReference type="GO" id="GO:0042276">
    <property type="term" value="P:error-prone translesion synthesis"/>
    <property type="evidence" value="ECO:0007669"/>
    <property type="project" value="TreeGrafter"/>
</dbReference>
<dbReference type="Gene3D" id="3.30.1490.100">
    <property type="entry name" value="DNA polymerase, Y-family, little finger domain"/>
    <property type="match status" value="1"/>
</dbReference>
<comment type="caution">
    <text evidence="4">The sequence shown here is derived from an EMBL/GenBank/DDBJ whole genome shotgun (WGS) entry which is preliminary data.</text>
</comment>
<dbReference type="PANTHER" id="PTHR11076">
    <property type="entry name" value="DNA REPAIR POLYMERASE UMUC / TRANSFERASE FAMILY MEMBER"/>
    <property type="match status" value="1"/>
</dbReference>
<dbReference type="Pfam" id="PF11799">
    <property type="entry name" value="IMS_C"/>
    <property type="match status" value="1"/>
</dbReference>
<dbReference type="Gene3D" id="3.40.1170.60">
    <property type="match status" value="1"/>
</dbReference>
<dbReference type="GO" id="GO:0006261">
    <property type="term" value="P:DNA-templated DNA replication"/>
    <property type="evidence" value="ECO:0007669"/>
    <property type="project" value="UniProtKB-UniRule"/>
</dbReference>